<dbReference type="Pfam" id="PF20254">
    <property type="entry name" value="DMFA2_C"/>
    <property type="match status" value="1"/>
</dbReference>
<evidence type="ECO:0000313" key="3">
    <source>
        <dbReference type="EMBL" id="MBB4660961.1"/>
    </source>
</evidence>
<feature type="region of interest" description="Disordered" evidence="1">
    <location>
        <begin position="477"/>
        <end position="499"/>
    </location>
</feature>
<feature type="domain" description="N,N-dimethylformamidase beta subunit-like C-terminal" evidence="2">
    <location>
        <begin position="316"/>
        <end position="478"/>
    </location>
</feature>
<reference evidence="3 4" key="1">
    <citation type="submission" date="2020-08" db="EMBL/GenBank/DDBJ databases">
        <title>Genomic Encyclopedia of Archaeal and Bacterial Type Strains, Phase II (KMG-II): from individual species to whole genera.</title>
        <authorList>
            <person name="Goeker M."/>
        </authorList>
    </citation>
    <scope>NUCLEOTIDE SEQUENCE [LARGE SCALE GENOMIC DNA]</scope>
    <source>
        <strain evidence="3 4">DSM 23288</strain>
    </source>
</reference>
<accession>A0A840I9N7</accession>
<dbReference type="SUPFAM" id="SSF52317">
    <property type="entry name" value="Class I glutamine amidotransferase-like"/>
    <property type="match status" value="1"/>
</dbReference>
<evidence type="ECO:0000259" key="2">
    <source>
        <dbReference type="Pfam" id="PF20254"/>
    </source>
</evidence>
<dbReference type="AlphaFoldDB" id="A0A840I9N7"/>
<keyword evidence="4" id="KW-1185">Reference proteome</keyword>
<dbReference type="Proteomes" id="UP000585272">
    <property type="component" value="Unassembled WGS sequence"/>
</dbReference>
<comment type="caution">
    <text evidence="3">The sequence shown here is derived from an EMBL/GenBank/DDBJ whole genome shotgun (WGS) entry which is preliminary data.</text>
</comment>
<name>A0A840I9N7_9ACTN</name>
<dbReference type="RefSeq" id="WP_183338712.1">
    <property type="nucleotide sequence ID" value="NZ_JACHNU010000001.1"/>
</dbReference>
<evidence type="ECO:0000313" key="4">
    <source>
        <dbReference type="Proteomes" id="UP000585272"/>
    </source>
</evidence>
<organism evidence="3 4">
    <name type="scientific">Conexibacter arvalis</name>
    <dbReference type="NCBI Taxonomy" id="912552"/>
    <lineage>
        <taxon>Bacteria</taxon>
        <taxon>Bacillati</taxon>
        <taxon>Actinomycetota</taxon>
        <taxon>Thermoleophilia</taxon>
        <taxon>Solirubrobacterales</taxon>
        <taxon>Conexibacteraceae</taxon>
        <taxon>Conexibacter</taxon>
    </lineage>
</organism>
<evidence type="ECO:0000256" key="1">
    <source>
        <dbReference type="SAM" id="MobiDB-lite"/>
    </source>
</evidence>
<dbReference type="InterPro" id="IPR029062">
    <property type="entry name" value="Class_I_gatase-like"/>
</dbReference>
<dbReference type="InterPro" id="IPR046540">
    <property type="entry name" value="DMFA2_C"/>
</dbReference>
<proteinExistence type="predicted"/>
<sequence length="604" mass="64911">MTRPARVIFALLVVATLGAFVVSQKLKSSPPLIMRPAAYAVFSPLTREPGKPRRARFSFWLQRGDTVAISIVDADGRIVRRLVDGDEVPKEVRTRWHWDGRTDGGELAPDGRYRVRVALIHQGRTADLPGIEIALDTKPPQPRVVRVEPEGATGPAFLPQRDVDAVTAHIRGTEGRRARLQVWRTDVSPARVVEELEIPRRTAQVEWDGTVGGRPAPAGTYLLGLLVADRAGNRGTFPAAVPPRAGSVRGRAGVTVRHLAASPSATPVTAGKSTTVYVDARRARYTWALRRFGENRVLARGRGRDVRLRLRAPRGQAGLHVLTIATADHRTQVPIVVRAAVPRRTLVVLPALTWQGLNAVDDDGDGMPNTLDGAGRDATVVLRRPYAHGLPASIPAREGALLRFLDAELLRYDLTTDAALAAGEGPSLADYRGVVLAGDSRWITPQLRRELRARVQAGGRVWSLGTDALRRAVRLRDGRLEHPGAPEPTDALGARPTQPLEQAADGETATMTTYVDDEAAPLFEGTSGQFPGWTSWETLASVIPTAELIAAAGPDADTPVVAAWRVGDGLAVHSGLPELARRAADGDGDAASLARALWSRVAGG</sequence>
<dbReference type="EMBL" id="JACHNU010000001">
    <property type="protein sequence ID" value="MBB4660961.1"/>
    <property type="molecule type" value="Genomic_DNA"/>
</dbReference>
<dbReference type="Gene3D" id="2.60.40.4070">
    <property type="match status" value="1"/>
</dbReference>
<protein>
    <recommendedName>
        <fullName evidence="2">N,N-dimethylformamidase beta subunit-like C-terminal domain-containing protein</fullName>
    </recommendedName>
</protein>
<gene>
    <name evidence="3" type="ORF">BDZ31_000534</name>
</gene>